<dbReference type="AlphaFoldDB" id="A0AAD2D456"/>
<name>A0AAD2D456_EUPCR</name>
<gene>
    <name evidence="1" type="ORF">ECRASSUSDP1_LOCUS20764</name>
</gene>
<evidence type="ECO:0000313" key="2">
    <source>
        <dbReference type="Proteomes" id="UP001295684"/>
    </source>
</evidence>
<organism evidence="1 2">
    <name type="scientific">Euplotes crassus</name>
    <dbReference type="NCBI Taxonomy" id="5936"/>
    <lineage>
        <taxon>Eukaryota</taxon>
        <taxon>Sar</taxon>
        <taxon>Alveolata</taxon>
        <taxon>Ciliophora</taxon>
        <taxon>Intramacronucleata</taxon>
        <taxon>Spirotrichea</taxon>
        <taxon>Hypotrichia</taxon>
        <taxon>Euplotida</taxon>
        <taxon>Euplotidae</taxon>
        <taxon>Moneuplotes</taxon>
    </lineage>
</organism>
<comment type="caution">
    <text evidence="1">The sequence shown here is derived from an EMBL/GenBank/DDBJ whole genome shotgun (WGS) entry which is preliminary data.</text>
</comment>
<accession>A0AAD2D456</accession>
<keyword evidence="2" id="KW-1185">Reference proteome</keyword>
<dbReference type="EMBL" id="CAMPGE010021191">
    <property type="protein sequence ID" value="CAI2379355.1"/>
    <property type="molecule type" value="Genomic_DNA"/>
</dbReference>
<proteinExistence type="predicted"/>
<evidence type="ECO:0000313" key="1">
    <source>
        <dbReference type="EMBL" id="CAI2379355.1"/>
    </source>
</evidence>
<dbReference type="Proteomes" id="UP001295684">
    <property type="component" value="Unassembled WGS sequence"/>
</dbReference>
<reference evidence="1" key="1">
    <citation type="submission" date="2023-07" db="EMBL/GenBank/DDBJ databases">
        <authorList>
            <consortium name="AG Swart"/>
            <person name="Singh M."/>
            <person name="Singh A."/>
            <person name="Seah K."/>
            <person name="Emmerich C."/>
        </authorList>
    </citation>
    <scope>NUCLEOTIDE SEQUENCE</scope>
    <source>
        <strain evidence="1">DP1</strain>
    </source>
</reference>
<sequence>MSSQASISSRVISLLHVGQVWLLDSHICMHSLCNVCKHTGIIEITSSLLYFKRQIEHSLCFKLINDWYITLGSFGDIIWDCLSSCGCLCGLVQHPLQPTIKSNIINQTLRICTAQKLMYTPDSEFGSICSYSDQFFYGCNA</sequence>
<protein>
    <submittedName>
        <fullName evidence="1">Uncharacterized protein</fullName>
    </submittedName>
</protein>